<keyword evidence="5" id="KW-1185">Reference proteome</keyword>
<name>A0AAD5RTD0_9PEZI</name>
<keyword evidence="1" id="KW-0479">Metal-binding</keyword>
<evidence type="ECO:0000256" key="1">
    <source>
        <dbReference type="PROSITE-ProRule" id="PRU00042"/>
    </source>
</evidence>
<reference evidence="4" key="1">
    <citation type="submission" date="2022-07" db="EMBL/GenBank/DDBJ databases">
        <title>Draft genome sequence of Zalerion maritima ATCC 34329, a (micro)plastics degrading marine fungus.</title>
        <authorList>
            <person name="Paco A."/>
            <person name="Goncalves M.F.M."/>
            <person name="Rocha-Santos T.A.P."/>
            <person name="Alves A."/>
        </authorList>
    </citation>
    <scope>NUCLEOTIDE SEQUENCE</scope>
    <source>
        <strain evidence="4">ATCC 34329</strain>
    </source>
</reference>
<dbReference type="AlphaFoldDB" id="A0AAD5RTD0"/>
<gene>
    <name evidence="4" type="ORF">MKZ38_009355</name>
</gene>
<keyword evidence="1" id="KW-0862">Zinc</keyword>
<dbReference type="PROSITE" id="PS50157">
    <property type="entry name" value="ZINC_FINGER_C2H2_2"/>
    <property type="match status" value="1"/>
</dbReference>
<organism evidence="4 5">
    <name type="scientific">Zalerion maritima</name>
    <dbReference type="NCBI Taxonomy" id="339359"/>
    <lineage>
        <taxon>Eukaryota</taxon>
        <taxon>Fungi</taxon>
        <taxon>Dikarya</taxon>
        <taxon>Ascomycota</taxon>
        <taxon>Pezizomycotina</taxon>
        <taxon>Sordariomycetes</taxon>
        <taxon>Lulworthiomycetidae</taxon>
        <taxon>Lulworthiales</taxon>
        <taxon>Lulworthiaceae</taxon>
        <taxon>Zalerion</taxon>
    </lineage>
</organism>
<protein>
    <recommendedName>
        <fullName evidence="3">C2H2-type domain-containing protein</fullName>
    </recommendedName>
</protein>
<evidence type="ECO:0000256" key="2">
    <source>
        <dbReference type="SAM" id="MobiDB-lite"/>
    </source>
</evidence>
<accession>A0AAD5RTD0</accession>
<evidence type="ECO:0000259" key="3">
    <source>
        <dbReference type="PROSITE" id="PS50157"/>
    </source>
</evidence>
<feature type="compositionally biased region" description="Polar residues" evidence="2">
    <location>
        <begin position="209"/>
        <end position="218"/>
    </location>
</feature>
<sequence length="312" mass="34996">MAKSETLSGARYNCSLSCGKGFLSISQLNEHLAAQHVYSAKKDVLRRTRGKVIKKVPEEKMNAIRLQIQSNRLQRDYEKLKLISQILNDNDSEDIFYLDHATYKETVNTVVRAPKEKGSSEFLDALHDRVRKDARCTPWADRVSIMKSLYITQHALSLIGRKGRFCHDGKWVDLSTAAAAPSTRGSQKPVAEQECHNGDDEMEEDDTASHVTSTQDTEASWAHHSYQGTQPTDYLNESVAGLQHTLPSQGGHIQQAQSRTTQQAQGVNMAVDPNLLAWDGQAFAIPPLPHWHAFAAEYEQDLLSQENTRLQK</sequence>
<comment type="caution">
    <text evidence="4">The sequence shown here is derived from an EMBL/GenBank/DDBJ whole genome shotgun (WGS) entry which is preliminary data.</text>
</comment>
<feature type="domain" description="C2H2-type" evidence="3">
    <location>
        <begin position="12"/>
        <end position="43"/>
    </location>
</feature>
<dbReference type="EMBL" id="JAKWBI020000071">
    <property type="protein sequence ID" value="KAJ2903789.1"/>
    <property type="molecule type" value="Genomic_DNA"/>
</dbReference>
<evidence type="ECO:0000313" key="5">
    <source>
        <dbReference type="Proteomes" id="UP001201980"/>
    </source>
</evidence>
<dbReference type="InterPro" id="IPR013087">
    <property type="entry name" value="Znf_C2H2_type"/>
</dbReference>
<dbReference type="Proteomes" id="UP001201980">
    <property type="component" value="Unassembled WGS sequence"/>
</dbReference>
<keyword evidence="1" id="KW-0863">Zinc-finger</keyword>
<evidence type="ECO:0000313" key="4">
    <source>
        <dbReference type="EMBL" id="KAJ2903789.1"/>
    </source>
</evidence>
<feature type="region of interest" description="Disordered" evidence="2">
    <location>
        <begin position="178"/>
        <end position="232"/>
    </location>
</feature>
<proteinExistence type="predicted"/>
<dbReference type="PROSITE" id="PS00028">
    <property type="entry name" value="ZINC_FINGER_C2H2_1"/>
    <property type="match status" value="1"/>
</dbReference>
<dbReference type="GO" id="GO:0008270">
    <property type="term" value="F:zinc ion binding"/>
    <property type="evidence" value="ECO:0007669"/>
    <property type="project" value="UniProtKB-KW"/>
</dbReference>